<gene>
    <name evidence="1" type="ORF">E2C01_083854</name>
</gene>
<accession>A0A5B7IWA1</accession>
<keyword evidence="2" id="KW-1185">Reference proteome</keyword>
<reference evidence="1 2" key="1">
    <citation type="submission" date="2019-05" db="EMBL/GenBank/DDBJ databases">
        <title>Another draft genome of Portunus trituberculatus and its Hox gene families provides insights of decapod evolution.</title>
        <authorList>
            <person name="Jeong J.-H."/>
            <person name="Song I."/>
            <person name="Kim S."/>
            <person name="Choi T."/>
            <person name="Kim D."/>
            <person name="Ryu S."/>
            <person name="Kim W."/>
        </authorList>
    </citation>
    <scope>NUCLEOTIDE SEQUENCE [LARGE SCALE GENOMIC DNA]</scope>
    <source>
        <tissue evidence="1">Muscle</tissue>
    </source>
</reference>
<dbReference type="Proteomes" id="UP000324222">
    <property type="component" value="Unassembled WGS sequence"/>
</dbReference>
<evidence type="ECO:0000313" key="2">
    <source>
        <dbReference type="Proteomes" id="UP000324222"/>
    </source>
</evidence>
<dbReference type="EMBL" id="VSRR010079367">
    <property type="protein sequence ID" value="MPC88930.1"/>
    <property type="molecule type" value="Genomic_DNA"/>
</dbReference>
<evidence type="ECO:0000313" key="1">
    <source>
        <dbReference type="EMBL" id="MPC88930.1"/>
    </source>
</evidence>
<proteinExistence type="predicted"/>
<protein>
    <submittedName>
        <fullName evidence="1">Uncharacterized protein</fullName>
    </submittedName>
</protein>
<dbReference type="AlphaFoldDB" id="A0A5B7IWA1"/>
<sequence>MVALGLGLLHGRGQEGTGMGWCPWPLRFLPTTWRR</sequence>
<comment type="caution">
    <text evidence="1">The sequence shown here is derived from an EMBL/GenBank/DDBJ whole genome shotgun (WGS) entry which is preliminary data.</text>
</comment>
<organism evidence="1 2">
    <name type="scientific">Portunus trituberculatus</name>
    <name type="common">Swimming crab</name>
    <name type="synonym">Neptunus trituberculatus</name>
    <dbReference type="NCBI Taxonomy" id="210409"/>
    <lineage>
        <taxon>Eukaryota</taxon>
        <taxon>Metazoa</taxon>
        <taxon>Ecdysozoa</taxon>
        <taxon>Arthropoda</taxon>
        <taxon>Crustacea</taxon>
        <taxon>Multicrustacea</taxon>
        <taxon>Malacostraca</taxon>
        <taxon>Eumalacostraca</taxon>
        <taxon>Eucarida</taxon>
        <taxon>Decapoda</taxon>
        <taxon>Pleocyemata</taxon>
        <taxon>Brachyura</taxon>
        <taxon>Eubrachyura</taxon>
        <taxon>Portunoidea</taxon>
        <taxon>Portunidae</taxon>
        <taxon>Portuninae</taxon>
        <taxon>Portunus</taxon>
    </lineage>
</organism>
<name>A0A5B7IWA1_PORTR</name>